<evidence type="ECO:0000313" key="5">
    <source>
        <dbReference type="Proteomes" id="UP000247409"/>
    </source>
</evidence>
<dbReference type="Proteomes" id="UP000247409">
    <property type="component" value="Unassembled WGS sequence"/>
</dbReference>
<evidence type="ECO:0000259" key="3">
    <source>
        <dbReference type="Pfam" id="PF13883"/>
    </source>
</evidence>
<dbReference type="InterPro" id="IPR012349">
    <property type="entry name" value="Split_barrel_FMN-bd"/>
</dbReference>
<sequence>MLRPAFTPSVPLRPFHARAPAALRPNASRPGQTRRHIAPPVRAPARRLIARGSQTPSQSASASASASAPSHASEASVHRLTNAARARTLVHVCNTGTLCTASQKHDGAPFGSHVDYILDAQGLPVVLLANGAAHTRNLHADNRCSLFVQPPSNFGQDGCRVTLVGDITPLPEDEVDGLREAYIDIHAHAADALQYPDLFKFHRMNLKDVFFVAGYGVVSQWVSVADFCESEPDPLAHHAPGIVKNLNENKEDDLRRLCKVFLGDPDPKVCKIAALDRLGFDMRVKDSRGAYREYRVGFREEVANRFDVQSALIKAFQEAWERENGYDETWADEDMRPTLLYYATSL</sequence>
<dbReference type="InterPro" id="IPR055343">
    <property type="entry name" value="CREG_beta-barrel"/>
</dbReference>
<dbReference type="Gene3D" id="3.20.180.10">
    <property type="entry name" value="PNP-oxidase-like"/>
    <property type="match status" value="1"/>
</dbReference>
<dbReference type="SUPFAM" id="SSF50475">
    <property type="entry name" value="FMN-binding split barrel"/>
    <property type="match status" value="1"/>
</dbReference>
<gene>
    <name evidence="4" type="ORF">BWQ96_00790</name>
</gene>
<feature type="domain" description="CREG-like beta-barrel" evidence="3">
    <location>
        <begin position="80"/>
        <end position="227"/>
    </location>
</feature>
<feature type="compositionally biased region" description="Low complexity" evidence="1">
    <location>
        <begin position="57"/>
        <end position="75"/>
    </location>
</feature>
<evidence type="ECO:0000256" key="1">
    <source>
        <dbReference type="SAM" id="MobiDB-lite"/>
    </source>
</evidence>
<protein>
    <submittedName>
        <fullName evidence="4">Glutamyl-tRNA reductase-binding protein, chloroplastic</fullName>
    </submittedName>
</protein>
<dbReference type="Pfam" id="PF13883">
    <property type="entry name" value="CREG_beta-barrel"/>
    <property type="match status" value="1"/>
</dbReference>
<accession>A0A2V3J533</accession>
<dbReference type="EMBL" id="NBIV01000005">
    <property type="protein sequence ID" value="PXF49474.1"/>
    <property type="molecule type" value="Genomic_DNA"/>
</dbReference>
<dbReference type="GO" id="GO:0005737">
    <property type="term" value="C:cytoplasm"/>
    <property type="evidence" value="ECO:0007669"/>
    <property type="project" value="UniProtKB-ARBA"/>
</dbReference>
<feature type="domain" description="DUF2470" evidence="2">
    <location>
        <begin position="241"/>
        <end position="313"/>
    </location>
</feature>
<dbReference type="AlphaFoldDB" id="A0A2V3J533"/>
<dbReference type="InterPro" id="IPR037119">
    <property type="entry name" value="Haem_oxidase_HugZ-like_sf"/>
</dbReference>
<feature type="region of interest" description="Disordered" evidence="1">
    <location>
        <begin position="1"/>
        <end position="78"/>
    </location>
</feature>
<dbReference type="PANTHER" id="PTHR13343:SF24">
    <property type="entry name" value="OS07G0573800 PROTEIN"/>
    <property type="match status" value="1"/>
</dbReference>
<comment type="caution">
    <text evidence="4">The sequence shown here is derived from an EMBL/GenBank/DDBJ whole genome shotgun (WGS) entry which is preliminary data.</text>
</comment>
<reference evidence="4 5" key="1">
    <citation type="journal article" date="2018" name="Mol. Biol. Evol.">
        <title>Analysis of the draft genome of the red seaweed Gracilariopsis chorda provides insights into genome size evolution in Rhodophyta.</title>
        <authorList>
            <person name="Lee J."/>
            <person name="Yang E.C."/>
            <person name="Graf L."/>
            <person name="Yang J.H."/>
            <person name="Qiu H."/>
            <person name="Zel Zion U."/>
            <person name="Chan C.X."/>
            <person name="Stephens T.G."/>
            <person name="Weber A.P.M."/>
            <person name="Boo G.H."/>
            <person name="Boo S.M."/>
            <person name="Kim K.M."/>
            <person name="Shin Y."/>
            <person name="Jung M."/>
            <person name="Lee S.J."/>
            <person name="Yim H.S."/>
            <person name="Lee J.H."/>
            <person name="Bhattacharya D."/>
            <person name="Yoon H.S."/>
        </authorList>
    </citation>
    <scope>NUCLEOTIDE SEQUENCE [LARGE SCALE GENOMIC DNA]</scope>
    <source>
        <strain evidence="4 5">SKKU-2015</strain>
        <tissue evidence="4">Whole body</tissue>
    </source>
</reference>
<proteinExistence type="predicted"/>
<name>A0A2V3J533_9FLOR</name>
<organism evidence="4 5">
    <name type="scientific">Gracilariopsis chorda</name>
    <dbReference type="NCBI Taxonomy" id="448386"/>
    <lineage>
        <taxon>Eukaryota</taxon>
        <taxon>Rhodophyta</taxon>
        <taxon>Florideophyceae</taxon>
        <taxon>Rhodymeniophycidae</taxon>
        <taxon>Gracilariales</taxon>
        <taxon>Gracilariaceae</taxon>
        <taxon>Gracilariopsis</taxon>
    </lineage>
</organism>
<keyword evidence="5" id="KW-1185">Reference proteome</keyword>
<dbReference type="Pfam" id="PF10615">
    <property type="entry name" value="DUF2470"/>
    <property type="match status" value="1"/>
</dbReference>
<evidence type="ECO:0000313" key="4">
    <source>
        <dbReference type="EMBL" id="PXF49474.1"/>
    </source>
</evidence>
<dbReference type="OrthoDB" id="2138282at2759"/>
<dbReference type="PANTHER" id="PTHR13343">
    <property type="entry name" value="CREG1 PROTEIN"/>
    <property type="match status" value="1"/>
</dbReference>
<dbReference type="InterPro" id="IPR019595">
    <property type="entry name" value="DUF2470"/>
</dbReference>
<evidence type="ECO:0000259" key="2">
    <source>
        <dbReference type="Pfam" id="PF10615"/>
    </source>
</evidence>
<dbReference type="Gene3D" id="2.30.110.10">
    <property type="entry name" value="Electron Transport, Fmn-binding Protein, Chain A"/>
    <property type="match status" value="1"/>
</dbReference>